<protein>
    <submittedName>
        <fullName evidence="2">Alpha/beta hydrolase family protein</fullName>
    </submittedName>
</protein>
<keyword evidence="3" id="KW-1185">Reference proteome</keyword>
<reference evidence="2 3" key="1">
    <citation type="journal article" date="2014" name="Appl. Environ. Microbiol.">
        <title>Insights into the Microbial Degradation of Rubber and Gutta-Percha by Analysis of the Complete Genome of Nocardia nova SH22a.</title>
        <authorList>
            <person name="Luo Q."/>
            <person name="Hiessl S."/>
            <person name="Poehlein A."/>
            <person name="Daniel R."/>
            <person name="Steinbuchel A."/>
        </authorList>
    </citation>
    <scope>NUCLEOTIDE SEQUENCE [LARGE SCALE GENOMIC DNA]</scope>
    <source>
        <strain evidence="2">SH22a</strain>
    </source>
</reference>
<gene>
    <name evidence="2" type="ORF">NONO_c09030</name>
</gene>
<dbReference type="AlphaFoldDB" id="W5T8Q7"/>
<proteinExistence type="predicted"/>
<dbReference type="eggNOG" id="COG0596">
    <property type="taxonomic scope" value="Bacteria"/>
</dbReference>
<dbReference type="PATRIC" id="fig|1415166.3.peg.914"/>
<dbReference type="KEGG" id="nno:NONO_c09030"/>
<dbReference type="Gene3D" id="3.40.50.1820">
    <property type="entry name" value="alpha/beta hydrolase"/>
    <property type="match status" value="1"/>
</dbReference>
<accession>W5T8Q7</accession>
<dbReference type="SUPFAM" id="SSF53474">
    <property type="entry name" value="alpha/beta-Hydrolases"/>
    <property type="match status" value="1"/>
</dbReference>
<dbReference type="STRING" id="1415166.NONO_c09030"/>
<dbReference type="GO" id="GO:0016787">
    <property type="term" value="F:hydrolase activity"/>
    <property type="evidence" value="ECO:0007669"/>
    <property type="project" value="UniProtKB-KW"/>
</dbReference>
<evidence type="ECO:0000313" key="3">
    <source>
        <dbReference type="Proteomes" id="UP000019150"/>
    </source>
</evidence>
<evidence type="ECO:0000259" key="1">
    <source>
        <dbReference type="Pfam" id="PF00561"/>
    </source>
</evidence>
<evidence type="ECO:0000313" key="2">
    <source>
        <dbReference type="EMBL" id="AHH15710.1"/>
    </source>
</evidence>
<name>W5T8Q7_9NOCA</name>
<keyword evidence="2" id="KW-0378">Hydrolase</keyword>
<dbReference type="EMBL" id="CP006850">
    <property type="protein sequence ID" value="AHH15710.1"/>
    <property type="molecule type" value="Genomic_DNA"/>
</dbReference>
<dbReference type="InterPro" id="IPR000073">
    <property type="entry name" value="AB_hydrolase_1"/>
</dbReference>
<dbReference type="Proteomes" id="UP000019150">
    <property type="component" value="Chromosome"/>
</dbReference>
<dbReference type="InterPro" id="IPR029058">
    <property type="entry name" value="AB_hydrolase_fold"/>
</dbReference>
<feature type="domain" description="AB hydrolase-1" evidence="1">
    <location>
        <begin position="2"/>
        <end position="97"/>
    </location>
</feature>
<dbReference type="Pfam" id="PF00561">
    <property type="entry name" value="Abhydrolase_1"/>
    <property type="match status" value="1"/>
</dbReference>
<organism evidence="2 3">
    <name type="scientific">Nocardia nova SH22a</name>
    <dbReference type="NCBI Taxonomy" id="1415166"/>
    <lineage>
        <taxon>Bacteria</taxon>
        <taxon>Bacillati</taxon>
        <taxon>Actinomycetota</taxon>
        <taxon>Actinomycetes</taxon>
        <taxon>Mycobacteriales</taxon>
        <taxon>Nocardiaceae</taxon>
        <taxon>Nocardia</taxon>
    </lineage>
</organism>
<sequence>MHGGAGPKSTWSGLESLTEHWTVLHVYRRGFDPSPPPLRGRQDFLVDADDLTDVFREYRPHVVAHSYGVLGTLLAAADHPETVRSLTLIEPPLYFLLPRDPEVAHLEQLGNTVLTDGLDADPSALREFLTLAGSPISDSDRLPEAAVTAIERAHNSRLPGQAHPNLSVLRAAGIPALVASGRHTAGLERICDALAEELGADRAVHPGAGHFVPAAPGFADRLHTFLSSVSSHSDNP</sequence>
<dbReference type="HOGENOM" id="CLU_020336_43_1_11"/>